<comment type="catalytic activity">
    <reaction evidence="2">
        <text>a 3'-end 2',3'-cyclophospho-ribonucleotide-RNA + H2O = a 3'-end 2'-phospho-ribonucleotide-RNA + H(+)</text>
        <dbReference type="Rhea" id="RHEA:11828"/>
        <dbReference type="Rhea" id="RHEA-COMP:10464"/>
        <dbReference type="Rhea" id="RHEA-COMP:17353"/>
        <dbReference type="ChEBI" id="CHEBI:15377"/>
        <dbReference type="ChEBI" id="CHEBI:15378"/>
        <dbReference type="ChEBI" id="CHEBI:83064"/>
        <dbReference type="ChEBI" id="CHEBI:173113"/>
        <dbReference type="EC" id="3.1.4.58"/>
    </reaction>
</comment>
<evidence type="ECO:0000313" key="3">
    <source>
        <dbReference type="EMBL" id="NJP36940.1"/>
    </source>
</evidence>
<dbReference type="Pfam" id="PF13563">
    <property type="entry name" value="2_5_RNA_ligase2"/>
    <property type="match status" value="1"/>
</dbReference>
<dbReference type="Gene3D" id="3.90.1140.10">
    <property type="entry name" value="Cyclic phosphodiesterase"/>
    <property type="match status" value="1"/>
</dbReference>
<dbReference type="Proteomes" id="UP000752012">
    <property type="component" value="Unassembled WGS sequence"/>
</dbReference>
<comment type="similarity">
    <text evidence="2">Belongs to the 2H phosphoesterase superfamily. ThpR family.</text>
</comment>
<dbReference type="GO" id="GO:0008664">
    <property type="term" value="F:RNA 2',3'-cyclic 3'-phosphodiesterase activity"/>
    <property type="evidence" value="ECO:0007669"/>
    <property type="project" value="UniProtKB-EC"/>
</dbReference>
<keyword evidence="4" id="KW-1185">Reference proteome</keyword>
<gene>
    <name evidence="3" type="primary">thpR</name>
    <name evidence="3" type="ORF">HCN83_04995</name>
</gene>
<dbReference type="EC" id="3.1.4.58" evidence="2"/>
<evidence type="ECO:0000256" key="1">
    <source>
        <dbReference type="ARBA" id="ARBA00022801"/>
    </source>
</evidence>
<dbReference type="RefSeq" id="WP_168005235.1">
    <property type="nucleotide sequence ID" value="NZ_JAATHJ010000005.1"/>
</dbReference>
<accession>A0A969TU40</accession>
<dbReference type="PANTHER" id="PTHR35561:SF1">
    <property type="entry name" value="RNA 2',3'-CYCLIC PHOSPHODIESTERASE"/>
    <property type="match status" value="1"/>
</dbReference>
<dbReference type="HAMAP" id="MF_01940">
    <property type="entry name" value="RNA_CPDase"/>
    <property type="match status" value="1"/>
</dbReference>
<dbReference type="SUPFAM" id="SSF55144">
    <property type="entry name" value="LigT-like"/>
    <property type="match status" value="1"/>
</dbReference>
<dbReference type="PANTHER" id="PTHR35561">
    <property type="entry name" value="RNA 2',3'-CYCLIC PHOSPHODIESTERASE"/>
    <property type="match status" value="1"/>
</dbReference>
<proteinExistence type="inferred from homology"/>
<dbReference type="AlphaFoldDB" id="A0A969TU40"/>
<dbReference type="InterPro" id="IPR009097">
    <property type="entry name" value="Cyclic_Pdiesterase"/>
</dbReference>
<feature type="active site" description="Proton acceptor" evidence="2">
    <location>
        <position position="126"/>
    </location>
</feature>
<keyword evidence="1 2" id="KW-0378">Hydrolase</keyword>
<dbReference type="EMBL" id="JAATHJ010000005">
    <property type="protein sequence ID" value="NJP36940.1"/>
    <property type="molecule type" value="Genomic_DNA"/>
</dbReference>
<protein>
    <recommendedName>
        <fullName evidence="2">RNA 2',3'-cyclic phosphodiesterase</fullName>
        <shortName evidence="2">RNA 2',3'-CPDase</shortName>
        <ecNumber evidence="2">3.1.4.58</ecNumber>
    </recommendedName>
</protein>
<dbReference type="InterPro" id="IPR004175">
    <property type="entry name" value="RNA_CPDase"/>
</dbReference>
<sequence length="181" mass="21034">MSAHYFLGFHADITVREKAVQMQHKLQAADYFRHLTGPQDFHVTLLFLGGWVQGRREKLWTQLQDKQLPAFSLTFSRYAVFGRSERPRVLFLRPDPEGALDEIYQTVIREAARLDFPVPARGYHPHLTLAKKAGKRPFPEPVYGDMEPVTMPVQKLTLYKVRPESNPRYQAEKTIDLGERR</sequence>
<dbReference type="NCBIfam" id="TIGR02258">
    <property type="entry name" value="2_5_ligase"/>
    <property type="match status" value="1"/>
</dbReference>
<feature type="short sequence motif" description="HXTX 2" evidence="2">
    <location>
        <begin position="126"/>
        <end position="129"/>
    </location>
</feature>
<feature type="short sequence motif" description="HXTX 1" evidence="2">
    <location>
        <begin position="42"/>
        <end position="45"/>
    </location>
</feature>
<reference evidence="3 4" key="1">
    <citation type="submission" date="2020-03" db="EMBL/GenBank/DDBJ databases">
        <title>Assessment of the enzymatic potential of alkaline-tolerant lipase obtained from Bacillus luteus H11 (technogenic soil) for the bioremediation of saline soils contaminated with petroleum substances.</title>
        <authorList>
            <person name="Kalwasinska A."/>
        </authorList>
    </citation>
    <scope>NUCLEOTIDE SEQUENCE [LARGE SCALE GENOMIC DNA]</scope>
    <source>
        <strain evidence="3 4">H11</strain>
    </source>
</reference>
<dbReference type="GO" id="GO:0004113">
    <property type="term" value="F:2',3'-cyclic-nucleotide 3'-phosphodiesterase activity"/>
    <property type="evidence" value="ECO:0007669"/>
    <property type="project" value="InterPro"/>
</dbReference>
<evidence type="ECO:0000256" key="2">
    <source>
        <dbReference type="HAMAP-Rule" id="MF_01940"/>
    </source>
</evidence>
<evidence type="ECO:0000313" key="4">
    <source>
        <dbReference type="Proteomes" id="UP000752012"/>
    </source>
</evidence>
<comment type="caution">
    <text evidence="3">The sequence shown here is derived from an EMBL/GenBank/DDBJ whole genome shotgun (WGS) entry which is preliminary data.</text>
</comment>
<name>A0A969TU40_9BACI</name>
<feature type="active site" description="Proton donor" evidence="2">
    <location>
        <position position="42"/>
    </location>
</feature>
<organism evidence="3 4">
    <name type="scientific">Alkalicoccus luteus</name>
    <dbReference type="NCBI Taxonomy" id="1237094"/>
    <lineage>
        <taxon>Bacteria</taxon>
        <taxon>Bacillati</taxon>
        <taxon>Bacillota</taxon>
        <taxon>Bacilli</taxon>
        <taxon>Bacillales</taxon>
        <taxon>Bacillaceae</taxon>
        <taxon>Alkalicoccus</taxon>
    </lineage>
</organism>
<comment type="function">
    <text evidence="2">Hydrolyzes RNA 2',3'-cyclic phosphodiester to an RNA 2'-phosphomonoester.</text>
</comment>